<dbReference type="InterPro" id="IPR051083">
    <property type="entry name" value="GrpII_Intron_Splice-Mob/Def"/>
</dbReference>
<comment type="caution">
    <text evidence="3">The sequence shown here is derived from an EMBL/GenBank/DDBJ whole genome shotgun (WGS) entry which is preliminary data.</text>
</comment>
<keyword evidence="4" id="KW-1185">Reference proteome</keyword>
<dbReference type="SUPFAM" id="SSF56672">
    <property type="entry name" value="DNA/RNA polymerases"/>
    <property type="match status" value="1"/>
</dbReference>
<comment type="similarity">
    <text evidence="1">Belongs to the bacterial reverse transcriptase family.</text>
</comment>
<gene>
    <name evidence="3" type="ORF">GCM10022388_19870</name>
</gene>
<dbReference type="Gene3D" id="3.30.70.270">
    <property type="match status" value="1"/>
</dbReference>
<dbReference type="Pfam" id="PF00078">
    <property type="entry name" value="RVT_1"/>
    <property type="match status" value="1"/>
</dbReference>
<dbReference type="PROSITE" id="PS50878">
    <property type="entry name" value="RT_POL"/>
    <property type="match status" value="1"/>
</dbReference>
<dbReference type="InterPro" id="IPR043502">
    <property type="entry name" value="DNA/RNA_pol_sf"/>
</dbReference>
<dbReference type="InterPro" id="IPR000477">
    <property type="entry name" value="RT_dom"/>
</dbReference>
<sequence>MAQIFSITNLTTTYWCMRKPATLKQVKNLPIGLDGLSCEKFEQKIELHLAEISRKIENKTYTFAPLLELERSKSNGGVRRLFIPRLRDQIVLKVVHNAIIDTAKEKNIPLYQKTPYEVVTNFDEESKRHKNPWILRTDITSFYDSIPRKELLDLFDSLNPNPIVSYLLHEWSSQLKTRKGYAWGKESETTFPGLPQGLSISTPLSELWATQIDNEYKNNTNYFRYVDDIALICESKEAAELELEKLQQIVHNLGLKLSPTKTIISQLSSGVEWLGMKHYDTKKEVNPDKIKNWLKPFVRLKREAILAIVEAEGVDKKVLLNRYIKKIEKQINGKYANRIRWYALGEDHGQWKYADKLIHEMIRSVCRIAAIDSNTIKKLPSVHANITKYKKIRSHQNAV</sequence>
<protein>
    <recommendedName>
        <fullName evidence="2">Reverse transcriptase domain-containing protein</fullName>
    </recommendedName>
</protein>
<accession>A0ABP7UV01</accession>
<evidence type="ECO:0000256" key="1">
    <source>
        <dbReference type="ARBA" id="ARBA00034120"/>
    </source>
</evidence>
<dbReference type="PANTHER" id="PTHR34047">
    <property type="entry name" value="NUCLEAR INTRON MATURASE 1, MITOCHONDRIAL-RELATED"/>
    <property type="match status" value="1"/>
</dbReference>
<feature type="domain" description="Reverse transcriptase" evidence="2">
    <location>
        <begin position="50"/>
        <end position="278"/>
    </location>
</feature>
<dbReference type="InterPro" id="IPR043128">
    <property type="entry name" value="Rev_trsase/Diguanyl_cyclase"/>
</dbReference>
<evidence type="ECO:0000313" key="3">
    <source>
        <dbReference type="EMBL" id="GAA4053446.1"/>
    </source>
</evidence>
<organism evidence="3 4">
    <name type="scientific">Flavobacterium chungnamense</name>
    <dbReference type="NCBI Taxonomy" id="706182"/>
    <lineage>
        <taxon>Bacteria</taxon>
        <taxon>Pseudomonadati</taxon>
        <taxon>Bacteroidota</taxon>
        <taxon>Flavobacteriia</taxon>
        <taxon>Flavobacteriales</taxon>
        <taxon>Flavobacteriaceae</taxon>
        <taxon>Flavobacterium</taxon>
    </lineage>
</organism>
<dbReference type="EMBL" id="BAABCS010000018">
    <property type="protein sequence ID" value="GAA4053446.1"/>
    <property type="molecule type" value="Genomic_DNA"/>
</dbReference>
<name>A0ABP7UV01_9FLAO</name>
<dbReference type="PANTHER" id="PTHR34047:SF8">
    <property type="entry name" value="PROTEIN YKFC"/>
    <property type="match status" value="1"/>
</dbReference>
<evidence type="ECO:0000313" key="4">
    <source>
        <dbReference type="Proteomes" id="UP001500426"/>
    </source>
</evidence>
<dbReference type="Proteomes" id="UP001500426">
    <property type="component" value="Unassembled WGS sequence"/>
</dbReference>
<proteinExistence type="inferred from homology"/>
<dbReference type="RefSeq" id="WP_345094113.1">
    <property type="nucleotide sequence ID" value="NZ_BAABCS010000018.1"/>
</dbReference>
<reference evidence="4" key="1">
    <citation type="journal article" date="2019" name="Int. J. Syst. Evol. Microbiol.">
        <title>The Global Catalogue of Microorganisms (GCM) 10K type strain sequencing project: providing services to taxonomists for standard genome sequencing and annotation.</title>
        <authorList>
            <consortium name="The Broad Institute Genomics Platform"/>
            <consortium name="The Broad Institute Genome Sequencing Center for Infectious Disease"/>
            <person name="Wu L."/>
            <person name="Ma J."/>
        </authorList>
    </citation>
    <scope>NUCLEOTIDE SEQUENCE [LARGE SCALE GENOMIC DNA]</scope>
    <source>
        <strain evidence="4">JCM 17068</strain>
    </source>
</reference>
<evidence type="ECO:0000259" key="2">
    <source>
        <dbReference type="PROSITE" id="PS50878"/>
    </source>
</evidence>